<dbReference type="CDD" id="cd07377">
    <property type="entry name" value="WHTH_GntR"/>
    <property type="match status" value="1"/>
</dbReference>
<dbReference type="SUPFAM" id="SSF46785">
    <property type="entry name" value="Winged helix' DNA-binding domain"/>
    <property type="match status" value="1"/>
</dbReference>
<dbReference type="InterPro" id="IPR000524">
    <property type="entry name" value="Tscrpt_reg_HTH_GntR"/>
</dbReference>
<evidence type="ECO:0000259" key="4">
    <source>
        <dbReference type="PROSITE" id="PS50949"/>
    </source>
</evidence>
<dbReference type="Proteomes" id="UP000256388">
    <property type="component" value="Unassembled WGS sequence"/>
</dbReference>
<dbReference type="PANTHER" id="PTHR38445">
    <property type="entry name" value="HTH-TYPE TRANSCRIPTIONAL REPRESSOR YTRA"/>
    <property type="match status" value="1"/>
</dbReference>
<dbReference type="EMBL" id="QUMS01000001">
    <property type="protein sequence ID" value="REG10486.1"/>
    <property type="molecule type" value="Genomic_DNA"/>
</dbReference>
<comment type="caution">
    <text evidence="5">The sequence shown here is derived from an EMBL/GenBank/DDBJ whole genome shotgun (WGS) entry which is preliminary data.</text>
</comment>
<feature type="domain" description="HTH gntR-type" evidence="4">
    <location>
        <begin position="7"/>
        <end position="75"/>
    </location>
</feature>
<keyword evidence="1" id="KW-0805">Transcription regulation</keyword>
<dbReference type="GO" id="GO:0003677">
    <property type="term" value="F:DNA binding"/>
    <property type="evidence" value="ECO:0007669"/>
    <property type="project" value="UniProtKB-KW"/>
</dbReference>
<gene>
    <name evidence="5" type="ORF">DFR64_0344</name>
</gene>
<dbReference type="InterPro" id="IPR036390">
    <property type="entry name" value="WH_DNA-bd_sf"/>
</dbReference>
<dbReference type="SMART" id="SM00345">
    <property type="entry name" value="HTH_GNTR"/>
    <property type="match status" value="1"/>
</dbReference>
<evidence type="ECO:0000256" key="2">
    <source>
        <dbReference type="ARBA" id="ARBA00023125"/>
    </source>
</evidence>
<dbReference type="PANTHER" id="PTHR38445:SF9">
    <property type="entry name" value="HTH-TYPE TRANSCRIPTIONAL REPRESSOR YTRA"/>
    <property type="match status" value="1"/>
</dbReference>
<evidence type="ECO:0000313" key="6">
    <source>
        <dbReference type="Proteomes" id="UP000256388"/>
    </source>
</evidence>
<dbReference type="Pfam" id="PF00392">
    <property type="entry name" value="GntR"/>
    <property type="match status" value="1"/>
</dbReference>
<dbReference type="InterPro" id="IPR036388">
    <property type="entry name" value="WH-like_DNA-bd_sf"/>
</dbReference>
<proteinExistence type="predicted"/>
<dbReference type="AlphaFoldDB" id="A0A347ZUE7"/>
<organism evidence="5 6">
    <name type="scientific">Pelolinea submarina</name>
    <dbReference type="NCBI Taxonomy" id="913107"/>
    <lineage>
        <taxon>Bacteria</taxon>
        <taxon>Bacillati</taxon>
        <taxon>Chloroflexota</taxon>
        <taxon>Anaerolineae</taxon>
        <taxon>Anaerolineales</taxon>
        <taxon>Anaerolineaceae</taxon>
        <taxon>Pelolinea</taxon>
    </lineage>
</organism>
<name>A0A347ZUE7_9CHLR</name>
<dbReference type="GO" id="GO:0003700">
    <property type="term" value="F:DNA-binding transcription factor activity"/>
    <property type="evidence" value="ECO:0007669"/>
    <property type="project" value="InterPro"/>
</dbReference>
<evidence type="ECO:0000313" key="5">
    <source>
        <dbReference type="EMBL" id="REG10486.1"/>
    </source>
</evidence>
<sequence length="118" mass="13207">MNFNPTIPIYLQIMDSIKKDVLSGALTAGERLDSVRGLAVKFGVNLNTMQRACSELEREGVIQTQRGIGSFVTQDKSILKALEREMVDQKVKEFLEEMRSAGLTDKEILTAIEKGFKK</sequence>
<keyword evidence="2" id="KW-0238">DNA-binding</keyword>
<dbReference type="RefSeq" id="WP_116223664.1">
    <property type="nucleotide sequence ID" value="NZ_AP018437.1"/>
</dbReference>
<dbReference type="Gene3D" id="1.10.10.10">
    <property type="entry name" value="Winged helix-like DNA-binding domain superfamily/Winged helix DNA-binding domain"/>
    <property type="match status" value="1"/>
</dbReference>
<accession>A0A347ZUE7</accession>
<dbReference type="PROSITE" id="PS50949">
    <property type="entry name" value="HTH_GNTR"/>
    <property type="match status" value="1"/>
</dbReference>
<reference evidence="5 6" key="1">
    <citation type="submission" date="2018-08" db="EMBL/GenBank/DDBJ databases">
        <title>Genomic Encyclopedia of Type Strains, Phase IV (KMG-IV): sequencing the most valuable type-strain genomes for metagenomic binning, comparative biology and taxonomic classification.</title>
        <authorList>
            <person name="Goeker M."/>
        </authorList>
    </citation>
    <scope>NUCLEOTIDE SEQUENCE [LARGE SCALE GENOMIC DNA]</scope>
    <source>
        <strain evidence="5 6">DSM 23923</strain>
    </source>
</reference>
<keyword evidence="6" id="KW-1185">Reference proteome</keyword>
<keyword evidence="3" id="KW-0804">Transcription</keyword>
<evidence type="ECO:0000256" key="1">
    <source>
        <dbReference type="ARBA" id="ARBA00023015"/>
    </source>
</evidence>
<protein>
    <submittedName>
        <fullName evidence="5">GntR family transcriptional regulator</fullName>
    </submittedName>
</protein>
<evidence type="ECO:0000256" key="3">
    <source>
        <dbReference type="ARBA" id="ARBA00023163"/>
    </source>
</evidence>
<dbReference type="OrthoDB" id="163333at2"/>